<evidence type="ECO:0000256" key="1">
    <source>
        <dbReference type="SAM" id="Coils"/>
    </source>
</evidence>
<organism evidence="3 4">
    <name type="scientific">Aureispira anguillae</name>
    <dbReference type="NCBI Taxonomy" id="2864201"/>
    <lineage>
        <taxon>Bacteria</taxon>
        <taxon>Pseudomonadati</taxon>
        <taxon>Bacteroidota</taxon>
        <taxon>Saprospiria</taxon>
        <taxon>Saprospirales</taxon>
        <taxon>Saprospiraceae</taxon>
        <taxon>Aureispira</taxon>
    </lineage>
</organism>
<dbReference type="PANTHER" id="PTHR33609">
    <property type="entry name" value="LOW CALCIUM RESPONSE LOCUS PROTEIN S"/>
    <property type="match status" value="1"/>
</dbReference>
<dbReference type="InterPro" id="IPR052546">
    <property type="entry name" value="Transposase_8_domain"/>
</dbReference>
<dbReference type="GO" id="GO:0003677">
    <property type="term" value="F:DNA binding"/>
    <property type="evidence" value="ECO:0007669"/>
    <property type="project" value="InterPro"/>
</dbReference>
<accession>A0A915YDC5</accession>
<gene>
    <name evidence="2" type="ORF">AsAng_0002930</name>
    <name evidence="3" type="ORF">AsAng_0016940</name>
</gene>
<dbReference type="AlphaFoldDB" id="A0A915YDC5"/>
<sequence>MRKGKFNTEEKLKILAEWDSGSSVADLSRKHQVSPATLYKWRKETIEDQDEDKRRIKDLEAENSRLKKMYANLSMNHEILQEGYALIKKFQARDIKKK</sequence>
<evidence type="ECO:0000313" key="2">
    <source>
        <dbReference type="EMBL" id="BDS09589.1"/>
    </source>
</evidence>
<reference evidence="3" key="1">
    <citation type="submission" date="2022-09" db="EMBL/GenBank/DDBJ databases">
        <title>Aureispira anguillicida sp. nov., isolated from Leptocephalus of Japanese eel Anguilla japonica.</title>
        <authorList>
            <person name="Yuasa K."/>
            <person name="Mekata T."/>
            <person name="Ikunari K."/>
        </authorList>
    </citation>
    <scope>NUCLEOTIDE SEQUENCE</scope>
    <source>
        <strain evidence="3">EL160426</strain>
    </source>
</reference>
<dbReference type="GO" id="GO:0006313">
    <property type="term" value="P:DNA transposition"/>
    <property type="evidence" value="ECO:0007669"/>
    <property type="project" value="InterPro"/>
</dbReference>
<dbReference type="SUPFAM" id="SSF46689">
    <property type="entry name" value="Homeodomain-like"/>
    <property type="match status" value="1"/>
</dbReference>
<feature type="coiled-coil region" evidence="1">
    <location>
        <begin position="42"/>
        <end position="76"/>
    </location>
</feature>
<dbReference type="EMBL" id="AP026867">
    <property type="protein sequence ID" value="BDS10984.1"/>
    <property type="molecule type" value="Genomic_DNA"/>
</dbReference>
<dbReference type="Proteomes" id="UP001060919">
    <property type="component" value="Chromosome"/>
</dbReference>
<keyword evidence="1" id="KW-0175">Coiled coil</keyword>
<dbReference type="RefSeq" id="WP_264790964.1">
    <property type="nucleotide sequence ID" value="NZ_AP026867.1"/>
</dbReference>
<name>A0A915YDC5_9BACT</name>
<proteinExistence type="predicted"/>
<dbReference type="Pfam" id="PF01527">
    <property type="entry name" value="HTH_Tnp_1"/>
    <property type="match status" value="1"/>
</dbReference>
<dbReference type="GO" id="GO:0004803">
    <property type="term" value="F:transposase activity"/>
    <property type="evidence" value="ECO:0007669"/>
    <property type="project" value="InterPro"/>
</dbReference>
<evidence type="ECO:0000313" key="4">
    <source>
        <dbReference type="Proteomes" id="UP001060919"/>
    </source>
</evidence>
<evidence type="ECO:0000313" key="3">
    <source>
        <dbReference type="EMBL" id="BDS10984.1"/>
    </source>
</evidence>
<dbReference type="InterPro" id="IPR009057">
    <property type="entry name" value="Homeodomain-like_sf"/>
</dbReference>
<protein>
    <submittedName>
        <fullName evidence="3">Transposase</fullName>
    </submittedName>
</protein>
<dbReference type="EMBL" id="AP026867">
    <property type="protein sequence ID" value="BDS09589.1"/>
    <property type="molecule type" value="Genomic_DNA"/>
</dbReference>
<keyword evidence="4" id="KW-1185">Reference proteome</keyword>
<dbReference type="PANTHER" id="PTHR33609:SF1">
    <property type="entry name" value="TRANSPOSASE"/>
    <property type="match status" value="1"/>
</dbReference>
<dbReference type="KEGG" id="aup:AsAng_0002930"/>
<dbReference type="InterPro" id="IPR002514">
    <property type="entry name" value="Transposase_8"/>
</dbReference>
<dbReference type="KEGG" id="aup:AsAng_0016940"/>